<proteinExistence type="predicted"/>
<evidence type="ECO:0000313" key="2">
    <source>
        <dbReference type="Proteomes" id="UP000006002"/>
    </source>
</evidence>
<sequence>MAQKSATCPGCRFGGEAILLQCAESIIIQIKIPLLILYLLSYVGGIQKMYGPLINILFPCRNFDIQMYCLNF</sequence>
<reference evidence="1 2" key="1">
    <citation type="submission" date="2007-03" db="EMBL/GenBank/DDBJ databases">
        <authorList>
            <person name="Fulton L."/>
            <person name="Clifton S."/>
            <person name="Fulton B."/>
            <person name="Xu J."/>
            <person name="Minx P."/>
            <person name="Pepin K.H."/>
            <person name="Johnson M."/>
            <person name="Thiruvilangam P."/>
            <person name="Bhonagiri V."/>
            <person name="Nash W.E."/>
            <person name="Mardis E.R."/>
            <person name="Wilson R.K."/>
        </authorList>
    </citation>
    <scope>NUCLEOTIDE SEQUENCE [LARGE SCALE GENOMIC DNA]</scope>
    <source>
        <strain evidence="1 2">ATCC 29174</strain>
    </source>
</reference>
<organism evidence="1 2">
    <name type="scientific">Blautia obeum ATCC 29174</name>
    <dbReference type="NCBI Taxonomy" id="411459"/>
    <lineage>
        <taxon>Bacteria</taxon>
        <taxon>Bacillati</taxon>
        <taxon>Bacillota</taxon>
        <taxon>Clostridia</taxon>
        <taxon>Lachnospirales</taxon>
        <taxon>Lachnospiraceae</taxon>
        <taxon>Blautia</taxon>
    </lineage>
</organism>
<accession>A5ZV89</accession>
<dbReference type="EMBL" id="AAVO02000014">
    <property type="protein sequence ID" value="EDM86538.1"/>
    <property type="molecule type" value="Genomic_DNA"/>
</dbReference>
<dbReference type="AlphaFoldDB" id="A5ZV89"/>
<dbReference type="HOGENOM" id="CLU_2714310_0_0_9"/>
<protein>
    <submittedName>
        <fullName evidence="1">Uncharacterized protein</fullName>
    </submittedName>
</protein>
<gene>
    <name evidence="1" type="ORF">RUMOBE_02924</name>
</gene>
<reference evidence="1 2" key="2">
    <citation type="submission" date="2007-04" db="EMBL/GenBank/DDBJ databases">
        <title>Draft genome sequence of Ruminococcus obeum (ATCC 29174).</title>
        <authorList>
            <person name="Sudarsanam P."/>
            <person name="Ley R."/>
            <person name="Guruge J."/>
            <person name="Turnbaugh P.J."/>
            <person name="Mahowald M."/>
            <person name="Liep D."/>
            <person name="Gordon J."/>
        </authorList>
    </citation>
    <scope>NUCLEOTIDE SEQUENCE [LARGE SCALE GENOMIC DNA]</scope>
    <source>
        <strain evidence="1 2">ATCC 29174</strain>
    </source>
</reference>
<evidence type="ECO:0000313" key="1">
    <source>
        <dbReference type="EMBL" id="EDM86538.1"/>
    </source>
</evidence>
<name>A5ZV89_9FIRM</name>
<comment type="caution">
    <text evidence="1">The sequence shown here is derived from an EMBL/GenBank/DDBJ whole genome shotgun (WGS) entry which is preliminary data.</text>
</comment>
<dbReference type="Proteomes" id="UP000006002">
    <property type="component" value="Unassembled WGS sequence"/>
</dbReference>